<dbReference type="OrthoDB" id="367180at2759"/>
<reference evidence="1" key="2">
    <citation type="submission" date="2014-06" db="EMBL/GenBank/DDBJ databases">
        <authorList>
            <person name="Aslett M."/>
            <person name="De Silva Nishadi"/>
        </authorList>
    </citation>
    <scope>NUCLEOTIDE SEQUENCE</scope>
    <source>
        <strain evidence="1">Bond</strain>
    </source>
</reference>
<dbReference type="EMBL" id="LK055235">
    <property type="protein sequence ID" value="CDR71912.1"/>
    <property type="molecule type" value="Genomic_DNA"/>
</dbReference>
<dbReference type="RefSeq" id="XP_012770854.1">
    <property type="nucleotide sequence ID" value="XM_012915400.1"/>
</dbReference>
<evidence type="ECO:0000313" key="1">
    <source>
        <dbReference type="EMBL" id="CDR71912.1"/>
    </source>
</evidence>
<dbReference type="AlphaFoldDB" id="A0A061BKE6"/>
<sequence length="189" mass="21405">MGFLTGVLSNIQGHLGQHNGQINEAIEALNKNKHGGKKGFNIAIGKVVEGVRGYNDGVMKSNNKVSEPIRKFYDYTNYLIEAIGMFNDHNDINQMNNKVGECLEWASDYVETMKGEHEELESSVILGETLRNVFSRVYHRKEIFPMSLGGVLKAKSVELKRQHREAKGGHTGALDRRTRYQWRAHKKCS</sequence>
<name>A0A061BKE6_BABBI</name>
<accession>A0A061BKE6</accession>
<reference evidence="1" key="1">
    <citation type="journal article" date="2014" name="Nucleic Acids Res.">
        <title>The evolutionary dynamics of variant antigen genes in Babesia reveal a history of genomic innovation underlying host-parasite interaction.</title>
        <authorList>
            <person name="Jackson A.P."/>
            <person name="Otto T.D."/>
            <person name="Darby A."/>
            <person name="Ramaprasad A."/>
            <person name="Xia D."/>
            <person name="Echaide I.E."/>
            <person name="Farber M."/>
            <person name="Gahlot S."/>
            <person name="Gamble J."/>
            <person name="Gupta D."/>
            <person name="Gupta Y."/>
            <person name="Jackson L."/>
            <person name="Malandrin L."/>
            <person name="Malas T.B."/>
            <person name="Moussa E."/>
            <person name="Nair M."/>
            <person name="Reid AJ."/>
            <person name="Sanders M."/>
            <person name="Sharma J."/>
            <person name="Tracey A."/>
            <person name="Quail M.A."/>
            <person name="Weir W."/>
            <person name="Wastling J.M."/>
            <person name="Hall N."/>
            <person name="Willadsen P."/>
            <person name="Lingelbach K."/>
            <person name="Shiels B."/>
            <person name="Tait A."/>
            <person name="Berriman M."/>
            <person name="Allred D.R."/>
            <person name="Pain A."/>
        </authorList>
    </citation>
    <scope>NUCLEOTIDE SEQUENCE</scope>
    <source>
        <strain evidence="1">Bond</strain>
    </source>
</reference>
<dbReference type="KEGG" id="bbig:BBBOND_0005740"/>
<dbReference type="GeneID" id="24562129"/>
<proteinExistence type="predicted"/>
<dbReference type="VEuPathDB" id="PiroplasmaDB:BBBOND_0005740"/>
<protein>
    <submittedName>
        <fullName evidence="1">Uncharacterized protein</fullName>
    </submittedName>
</protein>
<gene>
    <name evidence="1" type="ORF">BBBOND_0005740</name>
</gene>
<organism evidence="1">
    <name type="scientific">Babesia bigemina</name>
    <dbReference type="NCBI Taxonomy" id="5866"/>
    <lineage>
        <taxon>Eukaryota</taxon>
        <taxon>Sar</taxon>
        <taxon>Alveolata</taxon>
        <taxon>Apicomplexa</taxon>
        <taxon>Aconoidasida</taxon>
        <taxon>Piroplasmida</taxon>
        <taxon>Babesiidae</taxon>
        <taxon>Babesia</taxon>
    </lineage>
</organism>